<dbReference type="CDD" id="cd08023">
    <property type="entry name" value="GH16_laminarinase_like"/>
    <property type="match status" value="1"/>
</dbReference>
<dbReference type="InterPro" id="IPR050546">
    <property type="entry name" value="Glycosyl_Hydrlase_16"/>
</dbReference>
<dbReference type="AlphaFoldDB" id="A0A853BLE1"/>
<feature type="chain" id="PRO_5039606806" evidence="2">
    <location>
        <begin position="35"/>
        <end position="303"/>
    </location>
</feature>
<name>A0A853BLE1_9ACTN</name>
<comment type="caution">
    <text evidence="4">The sequence shown here is derived from an EMBL/GenBank/DDBJ whole genome shotgun (WGS) entry which is preliminary data.</text>
</comment>
<dbReference type="InterPro" id="IPR013320">
    <property type="entry name" value="ConA-like_dom_sf"/>
</dbReference>
<feature type="domain" description="GH16" evidence="3">
    <location>
        <begin position="41"/>
        <end position="303"/>
    </location>
</feature>
<evidence type="ECO:0000256" key="1">
    <source>
        <dbReference type="ARBA" id="ARBA00006865"/>
    </source>
</evidence>
<dbReference type="Proteomes" id="UP000575985">
    <property type="component" value="Unassembled WGS sequence"/>
</dbReference>
<dbReference type="InterPro" id="IPR000757">
    <property type="entry name" value="Beta-glucanase-like"/>
</dbReference>
<evidence type="ECO:0000256" key="2">
    <source>
        <dbReference type="SAM" id="SignalP"/>
    </source>
</evidence>
<evidence type="ECO:0000313" key="4">
    <source>
        <dbReference type="EMBL" id="NYI95332.1"/>
    </source>
</evidence>
<sequence length="303" mass="32386">MSTMPPGSLPRHRRRGLRAAALACAAATAAAGLAASGTPAAPAAAQPVSAFDADSAALVWSDEFNAPAGTAPDPGKWTVEVNGDGGGNQELQYYADSRDNLAHDGAGNMVITARQGNPAGYRCHYGPCQYTSGRMNTSGKFTHAYGRFEARIKIPTGQGVWPAFWMLGDDLGQVGWPNSGEIDIMENVGHEPATVHGSLHGPGYSGGSAVTGSYHHPQGWAFTDTFHTFAVEWRPDSITWFVDGVAYQTFTPADTRGNPWVYDHPFFLILNVAVGGQWPGPPDASTRFPQEMKIDYVRVYDLA</sequence>
<accession>A0A853BLE1</accession>
<dbReference type="PANTHER" id="PTHR10963:SF55">
    <property type="entry name" value="GLYCOSIDE HYDROLASE FAMILY 16 PROTEIN"/>
    <property type="match status" value="1"/>
</dbReference>
<dbReference type="RefSeq" id="WP_246425029.1">
    <property type="nucleotide sequence ID" value="NZ_JACCFO010000001.1"/>
</dbReference>
<evidence type="ECO:0000259" key="3">
    <source>
        <dbReference type="PROSITE" id="PS51762"/>
    </source>
</evidence>
<dbReference type="Gene3D" id="2.60.120.200">
    <property type="match status" value="1"/>
</dbReference>
<dbReference type="GO" id="GO:0004553">
    <property type="term" value="F:hydrolase activity, hydrolyzing O-glycosyl compounds"/>
    <property type="evidence" value="ECO:0007669"/>
    <property type="project" value="InterPro"/>
</dbReference>
<feature type="signal peptide" evidence="2">
    <location>
        <begin position="1"/>
        <end position="34"/>
    </location>
</feature>
<dbReference type="GO" id="GO:0005975">
    <property type="term" value="P:carbohydrate metabolic process"/>
    <property type="evidence" value="ECO:0007669"/>
    <property type="project" value="InterPro"/>
</dbReference>
<dbReference type="PROSITE" id="PS51762">
    <property type="entry name" value="GH16_2"/>
    <property type="match status" value="1"/>
</dbReference>
<organism evidence="4 5">
    <name type="scientific">Streptomonospora nanhaiensis</name>
    <dbReference type="NCBI Taxonomy" id="1323731"/>
    <lineage>
        <taxon>Bacteria</taxon>
        <taxon>Bacillati</taxon>
        <taxon>Actinomycetota</taxon>
        <taxon>Actinomycetes</taxon>
        <taxon>Streptosporangiales</taxon>
        <taxon>Nocardiopsidaceae</taxon>
        <taxon>Streptomonospora</taxon>
    </lineage>
</organism>
<keyword evidence="2" id="KW-0732">Signal</keyword>
<gene>
    <name evidence="4" type="ORF">HNR12_001609</name>
</gene>
<comment type="similarity">
    <text evidence="1">Belongs to the glycosyl hydrolase 16 family.</text>
</comment>
<keyword evidence="5" id="KW-1185">Reference proteome</keyword>
<dbReference type="InterPro" id="IPR006311">
    <property type="entry name" value="TAT_signal"/>
</dbReference>
<proteinExistence type="inferred from homology"/>
<dbReference type="EMBL" id="JACCFO010000001">
    <property type="protein sequence ID" value="NYI95332.1"/>
    <property type="molecule type" value="Genomic_DNA"/>
</dbReference>
<protein>
    <submittedName>
        <fullName evidence="4">Beta-glucanase (GH16 family)</fullName>
    </submittedName>
</protein>
<dbReference type="SUPFAM" id="SSF49899">
    <property type="entry name" value="Concanavalin A-like lectins/glucanases"/>
    <property type="match status" value="1"/>
</dbReference>
<dbReference type="PROSITE" id="PS51318">
    <property type="entry name" value="TAT"/>
    <property type="match status" value="1"/>
</dbReference>
<reference evidence="4 5" key="1">
    <citation type="submission" date="2020-07" db="EMBL/GenBank/DDBJ databases">
        <title>Sequencing the genomes of 1000 actinobacteria strains.</title>
        <authorList>
            <person name="Klenk H.-P."/>
        </authorList>
    </citation>
    <scope>NUCLEOTIDE SEQUENCE [LARGE SCALE GENOMIC DNA]</scope>
    <source>
        <strain evidence="4 5">DSM 45927</strain>
    </source>
</reference>
<evidence type="ECO:0000313" key="5">
    <source>
        <dbReference type="Proteomes" id="UP000575985"/>
    </source>
</evidence>
<dbReference type="Pfam" id="PF00722">
    <property type="entry name" value="Glyco_hydro_16"/>
    <property type="match status" value="1"/>
</dbReference>
<dbReference type="PANTHER" id="PTHR10963">
    <property type="entry name" value="GLYCOSYL HYDROLASE-RELATED"/>
    <property type="match status" value="1"/>
</dbReference>